<dbReference type="PANTHER" id="PTHR12598:SF0">
    <property type="entry name" value="COPPER HOMEOSTASIS PROTEIN CUTC HOMOLOG"/>
    <property type="match status" value="1"/>
</dbReference>
<evidence type="ECO:0000313" key="4">
    <source>
        <dbReference type="Proteomes" id="UP000758168"/>
    </source>
</evidence>
<comment type="similarity">
    <text evidence="1">Belongs to the CutC family.</text>
</comment>
<organism evidence="3 4">
    <name type="scientific">Microlunatus capsulatus</name>
    <dbReference type="NCBI Taxonomy" id="99117"/>
    <lineage>
        <taxon>Bacteria</taxon>
        <taxon>Bacillati</taxon>
        <taxon>Actinomycetota</taxon>
        <taxon>Actinomycetes</taxon>
        <taxon>Propionibacteriales</taxon>
        <taxon>Propionibacteriaceae</taxon>
        <taxon>Microlunatus</taxon>
    </lineage>
</organism>
<name>A0ABS4ZAD0_9ACTN</name>
<reference evidence="3 4" key="1">
    <citation type="submission" date="2021-03" db="EMBL/GenBank/DDBJ databases">
        <title>Sequencing the genomes of 1000 actinobacteria strains.</title>
        <authorList>
            <person name="Klenk H.-P."/>
        </authorList>
    </citation>
    <scope>NUCLEOTIDE SEQUENCE [LARGE SCALE GENOMIC DNA]</scope>
    <source>
        <strain evidence="3 4">DSM 12936</strain>
    </source>
</reference>
<dbReference type="Gene3D" id="3.20.20.380">
    <property type="entry name" value="Copper homeostasis (CutC) domain"/>
    <property type="match status" value="1"/>
</dbReference>
<dbReference type="InterPro" id="IPR036822">
    <property type="entry name" value="CutC-like_dom_sf"/>
</dbReference>
<proteinExistence type="inferred from homology"/>
<gene>
    <name evidence="3" type="ORF">JOF54_002873</name>
</gene>
<dbReference type="Proteomes" id="UP000758168">
    <property type="component" value="Unassembled WGS sequence"/>
</dbReference>
<protein>
    <recommendedName>
        <fullName evidence="2">Copper homeostasis protein cutC homolog</fullName>
    </recommendedName>
</protein>
<sequence length="252" mass="26506">MSGLLEVIARHAADAERAEAGGADRIELVGTMEHDGLSPEPRLVEQVRAATSLPVRAMLRLREGFGTDGGEVAHLKGLVSAYQAAGADGLVLGFLNAHTEVDVEVVTEVVADARPGWTFHRAVDSCISTDRAWRELRHLPGLDQVLTAGSARGVSEGLDELVARARSDAFARATIMAGGGLLPEHVPWLVRAGVRAFHIGSSARPLGSWKAYVDPDLVRTWRSLLDEQVADADASLPPAAAPPAEPAAPAGA</sequence>
<dbReference type="RefSeq" id="WP_210057063.1">
    <property type="nucleotide sequence ID" value="NZ_BAAAMH010000010.1"/>
</dbReference>
<evidence type="ECO:0000256" key="1">
    <source>
        <dbReference type="ARBA" id="ARBA00007768"/>
    </source>
</evidence>
<evidence type="ECO:0000313" key="3">
    <source>
        <dbReference type="EMBL" id="MBP2417951.1"/>
    </source>
</evidence>
<evidence type="ECO:0000256" key="2">
    <source>
        <dbReference type="ARBA" id="ARBA00019014"/>
    </source>
</evidence>
<comment type="caution">
    <text evidence="3">The sequence shown here is derived from an EMBL/GenBank/DDBJ whole genome shotgun (WGS) entry which is preliminary data.</text>
</comment>
<dbReference type="SUPFAM" id="SSF110395">
    <property type="entry name" value="CutC-like"/>
    <property type="match status" value="1"/>
</dbReference>
<dbReference type="EMBL" id="JAGIOB010000001">
    <property type="protein sequence ID" value="MBP2417951.1"/>
    <property type="molecule type" value="Genomic_DNA"/>
</dbReference>
<dbReference type="PANTHER" id="PTHR12598">
    <property type="entry name" value="COPPER HOMEOSTASIS PROTEIN CUTC"/>
    <property type="match status" value="1"/>
</dbReference>
<dbReference type="Pfam" id="PF03932">
    <property type="entry name" value="CutC"/>
    <property type="match status" value="1"/>
</dbReference>
<keyword evidence="4" id="KW-1185">Reference proteome</keyword>
<dbReference type="InterPro" id="IPR005627">
    <property type="entry name" value="CutC-like"/>
</dbReference>
<accession>A0ABS4ZAD0</accession>